<proteinExistence type="predicted"/>
<evidence type="ECO:0008006" key="3">
    <source>
        <dbReference type="Google" id="ProtNLM"/>
    </source>
</evidence>
<dbReference type="Proteomes" id="UP000633205">
    <property type="component" value="Unassembled WGS sequence"/>
</dbReference>
<dbReference type="EMBL" id="BMHO01000001">
    <property type="protein sequence ID" value="GGD30277.1"/>
    <property type="molecule type" value="Genomic_DNA"/>
</dbReference>
<dbReference type="AlphaFoldDB" id="A0A916Y499"/>
<organism evidence="1 2">
    <name type="scientific">Microbacterium faecale</name>
    <dbReference type="NCBI Taxonomy" id="1804630"/>
    <lineage>
        <taxon>Bacteria</taxon>
        <taxon>Bacillati</taxon>
        <taxon>Actinomycetota</taxon>
        <taxon>Actinomycetes</taxon>
        <taxon>Micrococcales</taxon>
        <taxon>Microbacteriaceae</taxon>
        <taxon>Microbacterium</taxon>
    </lineage>
</organism>
<sequence>MFYYRYKADNARRTLRGIAQQVEKAENAVAGRVSVKRNRFVKLTGGDKTVNRDLEAKARALAGIKGYVTNLTDEPAEFVIDAYHRLFEVEKSFRMSKSDLRARPIYARVRDSIDAHLQVVIAALAVSRRVEDTTGLSIRKFVKTLRRYREIIINVDGHEIAAADTLTDDVAAVIEAIKQRAAAGH</sequence>
<accession>A0A916Y499</accession>
<reference evidence="1" key="1">
    <citation type="journal article" date="2014" name="Int. J. Syst. Evol. Microbiol.">
        <title>Complete genome sequence of Corynebacterium casei LMG S-19264T (=DSM 44701T), isolated from a smear-ripened cheese.</title>
        <authorList>
            <consortium name="US DOE Joint Genome Institute (JGI-PGF)"/>
            <person name="Walter F."/>
            <person name="Albersmeier A."/>
            <person name="Kalinowski J."/>
            <person name="Ruckert C."/>
        </authorList>
    </citation>
    <scope>NUCLEOTIDE SEQUENCE</scope>
    <source>
        <strain evidence="1">CGMCC 1.15152</strain>
    </source>
</reference>
<reference evidence="1" key="2">
    <citation type="submission" date="2020-09" db="EMBL/GenBank/DDBJ databases">
        <authorList>
            <person name="Sun Q."/>
            <person name="Zhou Y."/>
        </authorList>
    </citation>
    <scope>NUCLEOTIDE SEQUENCE</scope>
    <source>
        <strain evidence="1">CGMCC 1.15152</strain>
    </source>
</reference>
<gene>
    <name evidence="1" type="ORF">GCM10010915_08220</name>
</gene>
<name>A0A916Y499_9MICO</name>
<comment type="caution">
    <text evidence="1">The sequence shown here is derived from an EMBL/GenBank/DDBJ whole genome shotgun (WGS) entry which is preliminary data.</text>
</comment>
<keyword evidence="2" id="KW-1185">Reference proteome</keyword>
<dbReference type="RefSeq" id="WP_188711022.1">
    <property type="nucleotide sequence ID" value="NZ_BMHO01000001.1"/>
</dbReference>
<evidence type="ECO:0000313" key="2">
    <source>
        <dbReference type="Proteomes" id="UP000633205"/>
    </source>
</evidence>
<protein>
    <recommendedName>
        <fullName evidence="3">Transposase</fullName>
    </recommendedName>
</protein>
<evidence type="ECO:0000313" key="1">
    <source>
        <dbReference type="EMBL" id="GGD30277.1"/>
    </source>
</evidence>